<accession>A0A392TR05</accession>
<feature type="non-terminal residue" evidence="1">
    <location>
        <position position="1"/>
    </location>
</feature>
<evidence type="ECO:0000313" key="1">
    <source>
        <dbReference type="EMBL" id="MCI63629.1"/>
    </source>
</evidence>
<comment type="caution">
    <text evidence="1">The sequence shown here is derived from an EMBL/GenBank/DDBJ whole genome shotgun (WGS) entry which is preliminary data.</text>
</comment>
<evidence type="ECO:0000313" key="2">
    <source>
        <dbReference type="Proteomes" id="UP000265520"/>
    </source>
</evidence>
<protein>
    <submittedName>
        <fullName evidence="1">Uncharacterized protein</fullName>
    </submittedName>
</protein>
<proteinExistence type="predicted"/>
<keyword evidence="2" id="KW-1185">Reference proteome</keyword>
<dbReference type="Proteomes" id="UP000265520">
    <property type="component" value="Unassembled WGS sequence"/>
</dbReference>
<organism evidence="1 2">
    <name type="scientific">Trifolium medium</name>
    <dbReference type="NCBI Taxonomy" id="97028"/>
    <lineage>
        <taxon>Eukaryota</taxon>
        <taxon>Viridiplantae</taxon>
        <taxon>Streptophyta</taxon>
        <taxon>Embryophyta</taxon>
        <taxon>Tracheophyta</taxon>
        <taxon>Spermatophyta</taxon>
        <taxon>Magnoliopsida</taxon>
        <taxon>eudicotyledons</taxon>
        <taxon>Gunneridae</taxon>
        <taxon>Pentapetalae</taxon>
        <taxon>rosids</taxon>
        <taxon>fabids</taxon>
        <taxon>Fabales</taxon>
        <taxon>Fabaceae</taxon>
        <taxon>Papilionoideae</taxon>
        <taxon>50 kb inversion clade</taxon>
        <taxon>NPAAA clade</taxon>
        <taxon>Hologalegina</taxon>
        <taxon>IRL clade</taxon>
        <taxon>Trifolieae</taxon>
        <taxon>Trifolium</taxon>
    </lineage>
</organism>
<name>A0A392TR05_9FABA</name>
<dbReference type="AlphaFoldDB" id="A0A392TR05"/>
<sequence length="49" mass="5701">FRTYTNFRTSEASRGFTASEVLQLQSLRTSEALQLQSLKTFQRLNTFRA</sequence>
<dbReference type="EMBL" id="LXQA010640633">
    <property type="protein sequence ID" value="MCI63629.1"/>
    <property type="molecule type" value="Genomic_DNA"/>
</dbReference>
<reference evidence="1 2" key="1">
    <citation type="journal article" date="2018" name="Front. Plant Sci.">
        <title>Red Clover (Trifolium pratense) and Zigzag Clover (T. medium) - A Picture of Genomic Similarities and Differences.</title>
        <authorList>
            <person name="Dluhosova J."/>
            <person name="Istvanek J."/>
            <person name="Nedelnik J."/>
            <person name="Repkova J."/>
        </authorList>
    </citation>
    <scope>NUCLEOTIDE SEQUENCE [LARGE SCALE GENOMIC DNA]</scope>
    <source>
        <strain evidence="2">cv. 10/8</strain>
        <tissue evidence="1">Leaf</tissue>
    </source>
</reference>